<dbReference type="AlphaFoldDB" id="A0A941DB81"/>
<comment type="subcellular location">
    <subcellularLocation>
        <location evidence="1">Cell envelope</location>
    </subcellularLocation>
</comment>
<name>A0A941DB81_9MICO</name>
<comment type="caution">
    <text evidence="5">The sequence shown here is derived from an EMBL/GenBank/DDBJ whole genome shotgun (WGS) entry which is preliminary data.</text>
</comment>
<evidence type="ECO:0000256" key="1">
    <source>
        <dbReference type="ARBA" id="ARBA00004196"/>
    </source>
</evidence>
<evidence type="ECO:0000256" key="3">
    <source>
        <dbReference type="ARBA" id="ARBA00022729"/>
    </source>
</evidence>
<dbReference type="GO" id="GO:0030246">
    <property type="term" value="F:carbohydrate binding"/>
    <property type="evidence" value="ECO:0007669"/>
    <property type="project" value="UniProtKB-ARBA"/>
</dbReference>
<evidence type="ECO:0000313" key="6">
    <source>
        <dbReference type="Proteomes" id="UP000677016"/>
    </source>
</evidence>
<comment type="similarity">
    <text evidence="2">Belongs to the bacterial solute-binding protein 2 family.</text>
</comment>
<dbReference type="Pfam" id="PF13407">
    <property type="entry name" value="Peripla_BP_4"/>
    <property type="match status" value="1"/>
</dbReference>
<dbReference type="Gene3D" id="3.40.50.2300">
    <property type="match status" value="2"/>
</dbReference>
<protein>
    <submittedName>
        <fullName evidence="5">Substrate-binding domain-containing protein</fullName>
    </submittedName>
</protein>
<feature type="domain" description="Periplasmic binding protein" evidence="4">
    <location>
        <begin position="72"/>
        <end position="349"/>
    </location>
</feature>
<reference evidence="5" key="1">
    <citation type="submission" date="2021-04" db="EMBL/GenBank/DDBJ databases">
        <title>Phycicoccus avicenniae sp. nov., a novel endophytic actinomycetes isolated from branch of Avicennia mariana.</title>
        <authorList>
            <person name="Tuo L."/>
        </authorList>
    </citation>
    <scope>NUCLEOTIDE SEQUENCE</scope>
    <source>
        <strain evidence="5">BSK3Z-2</strain>
    </source>
</reference>
<dbReference type="SUPFAM" id="SSF53822">
    <property type="entry name" value="Periplasmic binding protein-like I"/>
    <property type="match status" value="1"/>
</dbReference>
<sequence>MSTEGEEAPVPRREELTMDVRRVRERASGRRRPAHRSVGVAVGTGVALVLAACGGPGGGTIDPGSDEVSVTLVTQDGSSPFFRAMEQAARDGAGRLGVALTVDPGEGPTDVEGQVRSVEEAVLRGDDGILITPVSGQVEDAITAAREAGVYVVALDNPTSSATRGADITFATDNRQAGTLLGQWVAARLGGDVARVAMLDLVGDDSVSVDVARHDGFLAGMAVPVGDPRRTGDEARSGTYGEDEGTYSIVCSRPSLGTAEGGADAMRACLEQEGPTPTVVYAAADPAALGAREVLTEVGLDDVLVVSVDGGCEAVDAVEDGRLSATAQQYPVRMVDLGLRAVVEVVSGGERPRTSDGLDFHDTGVALVTDDPVADVTSLDSEAARGVCWG</sequence>
<accession>A0A941DB81</accession>
<evidence type="ECO:0000256" key="2">
    <source>
        <dbReference type="ARBA" id="ARBA00007639"/>
    </source>
</evidence>
<organism evidence="5 6">
    <name type="scientific">Phycicoccus avicenniae</name>
    <dbReference type="NCBI Taxonomy" id="2828860"/>
    <lineage>
        <taxon>Bacteria</taxon>
        <taxon>Bacillati</taxon>
        <taxon>Actinomycetota</taxon>
        <taxon>Actinomycetes</taxon>
        <taxon>Micrococcales</taxon>
        <taxon>Intrasporangiaceae</taxon>
        <taxon>Phycicoccus</taxon>
    </lineage>
</organism>
<dbReference type="InterPro" id="IPR025997">
    <property type="entry name" value="SBP_2_dom"/>
</dbReference>
<gene>
    <name evidence="5" type="ORF">KC207_16655</name>
</gene>
<proteinExistence type="inferred from homology"/>
<dbReference type="PANTHER" id="PTHR46847:SF3">
    <property type="entry name" value="GALACTOFURANOSE-BINDING PROTEIN YTFQ"/>
    <property type="match status" value="1"/>
</dbReference>
<dbReference type="EMBL" id="JAGSNF010000026">
    <property type="protein sequence ID" value="MBR7744926.1"/>
    <property type="molecule type" value="Genomic_DNA"/>
</dbReference>
<keyword evidence="6" id="KW-1185">Reference proteome</keyword>
<evidence type="ECO:0000259" key="4">
    <source>
        <dbReference type="Pfam" id="PF13407"/>
    </source>
</evidence>
<evidence type="ECO:0000313" key="5">
    <source>
        <dbReference type="EMBL" id="MBR7744926.1"/>
    </source>
</evidence>
<dbReference type="GO" id="GO:0030313">
    <property type="term" value="C:cell envelope"/>
    <property type="evidence" value="ECO:0007669"/>
    <property type="project" value="UniProtKB-SubCell"/>
</dbReference>
<dbReference type="Proteomes" id="UP000677016">
    <property type="component" value="Unassembled WGS sequence"/>
</dbReference>
<dbReference type="PANTHER" id="PTHR46847">
    <property type="entry name" value="D-ALLOSE-BINDING PERIPLASMIC PROTEIN-RELATED"/>
    <property type="match status" value="1"/>
</dbReference>
<dbReference type="InterPro" id="IPR028082">
    <property type="entry name" value="Peripla_BP_I"/>
</dbReference>
<keyword evidence="3" id="KW-0732">Signal</keyword>
<dbReference type="RefSeq" id="WP_211604454.1">
    <property type="nucleotide sequence ID" value="NZ_JAGSNF010000026.1"/>
</dbReference>